<sequence length="434" mass="48017">MGSPGFMTGSLASRFISDRFGRRATILASAFPVTIGTIFVVSSSSVWLLYITRFLWGIGTGIVVTVSSIYLAEISDKDIRGSLTVSSRYMFNFGNFLVMAIGPFVSYDTLNYLLLVLPVLFFIACWFIPETPYYTLKEGKVEKAKKILMTLRNFRDQKELEEELESMQKDVKKETLRSGSLKELLTGRQYRKAVVICVGLKVTQMLSGSILIQHYLGLILKDSKINMKLSVAFIIFGGVRFISGIVSSLLADRAGRRPLLIISYLGTCISLAISGAYFFTLEVLKIDEAIITPYGVIAFGGIVLSVILSTIGFNSLIYVIPAEMFPMNVKSVAMTALNVFGGFSNFAIIKLYQQLIGLFGLFGVFTMFSAISFAGTIFSFCLVPETKGKSLREILVSLQGTTYDEAAENLNKVTIGENEMNEVMELKSKEDKEC</sequence>
<feature type="transmembrane region" description="Helical" evidence="8">
    <location>
        <begin position="332"/>
        <end position="352"/>
    </location>
</feature>
<keyword evidence="2" id="KW-0813">Transport</keyword>
<dbReference type="Proteomes" id="UP001153714">
    <property type="component" value="Chromosome 15"/>
</dbReference>
<evidence type="ECO:0000256" key="4">
    <source>
        <dbReference type="ARBA" id="ARBA00022597"/>
    </source>
</evidence>
<dbReference type="PROSITE" id="PS00216">
    <property type="entry name" value="SUGAR_TRANSPORT_1"/>
    <property type="match status" value="1"/>
</dbReference>
<feature type="transmembrane region" description="Helical" evidence="8">
    <location>
        <begin position="229"/>
        <end position="251"/>
    </location>
</feature>
<dbReference type="SUPFAM" id="SSF103473">
    <property type="entry name" value="MFS general substrate transporter"/>
    <property type="match status" value="1"/>
</dbReference>
<reference evidence="10" key="1">
    <citation type="submission" date="2021-12" db="EMBL/GenBank/DDBJ databases">
        <authorList>
            <person name="King R."/>
        </authorList>
    </citation>
    <scope>NUCLEOTIDE SEQUENCE</scope>
</reference>
<keyword evidence="7 8" id="KW-0472">Membrane</keyword>
<accession>A0A9N9QZ34</accession>
<evidence type="ECO:0000313" key="11">
    <source>
        <dbReference type="Proteomes" id="UP001153714"/>
    </source>
</evidence>
<evidence type="ECO:0000256" key="5">
    <source>
        <dbReference type="ARBA" id="ARBA00022692"/>
    </source>
</evidence>
<protein>
    <recommendedName>
        <fullName evidence="9">Major facilitator superfamily (MFS) profile domain-containing protein</fullName>
    </recommendedName>
</protein>
<evidence type="ECO:0000256" key="8">
    <source>
        <dbReference type="SAM" id="Phobius"/>
    </source>
</evidence>
<keyword evidence="3" id="KW-1003">Cell membrane</keyword>
<dbReference type="Gene3D" id="1.20.1250.20">
    <property type="entry name" value="MFS general substrate transporter like domains"/>
    <property type="match status" value="1"/>
</dbReference>
<dbReference type="PROSITE" id="PS50850">
    <property type="entry name" value="MFS"/>
    <property type="match status" value="1"/>
</dbReference>
<dbReference type="InterPro" id="IPR005828">
    <property type="entry name" value="MFS_sugar_transport-like"/>
</dbReference>
<feature type="transmembrane region" description="Helical" evidence="8">
    <location>
        <begin position="193"/>
        <end position="217"/>
    </location>
</feature>
<dbReference type="FunFam" id="1.20.1250.20:FF:000218">
    <property type="entry name" value="facilitated trehalose transporter Tret1"/>
    <property type="match status" value="1"/>
</dbReference>
<feature type="transmembrane region" description="Helical" evidence="8">
    <location>
        <begin position="110"/>
        <end position="128"/>
    </location>
</feature>
<keyword evidence="5 8" id="KW-0812">Transmembrane</keyword>
<feature type="transmembrane region" description="Helical" evidence="8">
    <location>
        <begin position="85"/>
        <end position="104"/>
    </location>
</feature>
<evidence type="ECO:0000313" key="10">
    <source>
        <dbReference type="EMBL" id="CAG9786279.1"/>
    </source>
</evidence>
<dbReference type="InterPro" id="IPR036259">
    <property type="entry name" value="MFS_trans_sf"/>
</dbReference>
<dbReference type="InterPro" id="IPR050549">
    <property type="entry name" value="MFS_Trehalose_Transporter"/>
</dbReference>
<dbReference type="OrthoDB" id="4142200at2759"/>
<name>A0A9N9QZ34_9NEOP</name>
<keyword evidence="4" id="KW-0762">Sugar transport</keyword>
<gene>
    <name evidence="10" type="ORF">DIATSA_LOCUS4244</name>
</gene>
<evidence type="ECO:0000256" key="1">
    <source>
        <dbReference type="ARBA" id="ARBA00004651"/>
    </source>
</evidence>
<dbReference type="GO" id="GO:0005886">
    <property type="term" value="C:plasma membrane"/>
    <property type="evidence" value="ECO:0007669"/>
    <property type="project" value="UniProtKB-SubCell"/>
</dbReference>
<feature type="transmembrane region" description="Helical" evidence="8">
    <location>
        <begin position="24"/>
        <end position="48"/>
    </location>
</feature>
<evidence type="ECO:0000259" key="9">
    <source>
        <dbReference type="PROSITE" id="PS50850"/>
    </source>
</evidence>
<dbReference type="EMBL" id="OU893346">
    <property type="protein sequence ID" value="CAG9786279.1"/>
    <property type="molecule type" value="Genomic_DNA"/>
</dbReference>
<dbReference type="InterPro" id="IPR005829">
    <property type="entry name" value="Sugar_transporter_CS"/>
</dbReference>
<dbReference type="AlphaFoldDB" id="A0A9N9QZ34"/>
<feature type="domain" description="Major facilitator superfamily (MFS) profile" evidence="9">
    <location>
        <begin position="1"/>
        <end position="387"/>
    </location>
</feature>
<comment type="subcellular location">
    <subcellularLocation>
        <location evidence="1">Cell membrane</location>
        <topology evidence="1">Multi-pass membrane protein</topology>
    </subcellularLocation>
</comment>
<feature type="transmembrane region" description="Helical" evidence="8">
    <location>
        <begin position="258"/>
        <end position="279"/>
    </location>
</feature>
<proteinExistence type="predicted"/>
<dbReference type="PROSITE" id="PS00217">
    <property type="entry name" value="SUGAR_TRANSPORT_2"/>
    <property type="match status" value="1"/>
</dbReference>
<feature type="transmembrane region" description="Helical" evidence="8">
    <location>
        <begin position="358"/>
        <end position="383"/>
    </location>
</feature>
<feature type="transmembrane region" description="Helical" evidence="8">
    <location>
        <begin position="291"/>
        <end position="320"/>
    </location>
</feature>
<organism evidence="10 11">
    <name type="scientific">Diatraea saccharalis</name>
    <name type="common">sugarcane borer</name>
    <dbReference type="NCBI Taxonomy" id="40085"/>
    <lineage>
        <taxon>Eukaryota</taxon>
        <taxon>Metazoa</taxon>
        <taxon>Ecdysozoa</taxon>
        <taxon>Arthropoda</taxon>
        <taxon>Hexapoda</taxon>
        <taxon>Insecta</taxon>
        <taxon>Pterygota</taxon>
        <taxon>Neoptera</taxon>
        <taxon>Endopterygota</taxon>
        <taxon>Lepidoptera</taxon>
        <taxon>Glossata</taxon>
        <taxon>Ditrysia</taxon>
        <taxon>Pyraloidea</taxon>
        <taxon>Crambidae</taxon>
        <taxon>Crambinae</taxon>
        <taxon>Diatraea</taxon>
    </lineage>
</organism>
<evidence type="ECO:0000256" key="6">
    <source>
        <dbReference type="ARBA" id="ARBA00022989"/>
    </source>
</evidence>
<dbReference type="PANTHER" id="PTHR48021">
    <property type="match status" value="1"/>
</dbReference>
<keyword evidence="11" id="KW-1185">Reference proteome</keyword>
<dbReference type="GO" id="GO:0022857">
    <property type="term" value="F:transmembrane transporter activity"/>
    <property type="evidence" value="ECO:0007669"/>
    <property type="project" value="InterPro"/>
</dbReference>
<dbReference type="PANTHER" id="PTHR48021:SF46">
    <property type="entry name" value="MAJOR FACILITATOR SUPERFAMILY (MFS) PROFILE DOMAIN-CONTAINING PROTEIN"/>
    <property type="match status" value="1"/>
</dbReference>
<evidence type="ECO:0000256" key="2">
    <source>
        <dbReference type="ARBA" id="ARBA00022448"/>
    </source>
</evidence>
<evidence type="ECO:0000256" key="3">
    <source>
        <dbReference type="ARBA" id="ARBA00022475"/>
    </source>
</evidence>
<keyword evidence="6 8" id="KW-1133">Transmembrane helix</keyword>
<feature type="transmembrane region" description="Helical" evidence="8">
    <location>
        <begin position="54"/>
        <end position="73"/>
    </location>
</feature>
<dbReference type="Pfam" id="PF00083">
    <property type="entry name" value="Sugar_tr"/>
    <property type="match status" value="1"/>
</dbReference>
<dbReference type="InterPro" id="IPR020846">
    <property type="entry name" value="MFS_dom"/>
</dbReference>
<evidence type="ECO:0000256" key="7">
    <source>
        <dbReference type="ARBA" id="ARBA00023136"/>
    </source>
</evidence>
<reference evidence="10" key="2">
    <citation type="submission" date="2022-10" db="EMBL/GenBank/DDBJ databases">
        <authorList>
            <consortium name="ENA_rothamsted_submissions"/>
            <consortium name="culmorum"/>
            <person name="King R."/>
        </authorList>
    </citation>
    <scope>NUCLEOTIDE SEQUENCE</scope>
</reference>